<evidence type="ECO:0000259" key="1">
    <source>
        <dbReference type="Pfam" id="PF02371"/>
    </source>
</evidence>
<protein>
    <submittedName>
        <fullName evidence="2">Transposase</fullName>
    </submittedName>
</protein>
<dbReference type="RefSeq" id="WP_153334686.1">
    <property type="nucleotide sequence ID" value="NZ_WIVS01000361.1"/>
</dbReference>
<dbReference type="GO" id="GO:0003677">
    <property type="term" value="F:DNA binding"/>
    <property type="evidence" value="ECO:0007669"/>
    <property type="project" value="InterPro"/>
</dbReference>
<proteinExistence type="predicted"/>
<feature type="non-terminal residue" evidence="2">
    <location>
        <position position="130"/>
    </location>
</feature>
<name>A0A6A7ZGJ0_9PSED</name>
<organism evidence="2 3">
    <name type="scientific">Pseudomonas helleri</name>
    <dbReference type="NCBI Taxonomy" id="1608996"/>
    <lineage>
        <taxon>Bacteria</taxon>
        <taxon>Pseudomonadati</taxon>
        <taxon>Pseudomonadota</taxon>
        <taxon>Gammaproteobacteria</taxon>
        <taxon>Pseudomonadales</taxon>
        <taxon>Pseudomonadaceae</taxon>
        <taxon>Pseudomonas</taxon>
    </lineage>
</organism>
<dbReference type="EMBL" id="WIWF01000437">
    <property type="protein sequence ID" value="MQT78396.1"/>
    <property type="molecule type" value="Genomic_DNA"/>
</dbReference>
<gene>
    <name evidence="2" type="ORF">GHO37_29785</name>
</gene>
<dbReference type="GO" id="GO:0006313">
    <property type="term" value="P:DNA transposition"/>
    <property type="evidence" value="ECO:0007669"/>
    <property type="project" value="InterPro"/>
</dbReference>
<evidence type="ECO:0000313" key="2">
    <source>
        <dbReference type="EMBL" id="MQT78396.1"/>
    </source>
</evidence>
<feature type="non-terminal residue" evidence="2">
    <location>
        <position position="1"/>
    </location>
</feature>
<dbReference type="PANTHER" id="PTHR33055">
    <property type="entry name" value="TRANSPOSASE FOR INSERTION SEQUENCE ELEMENT IS1111A"/>
    <property type="match status" value="1"/>
</dbReference>
<feature type="domain" description="Transposase IS116/IS110/IS902 C-terminal" evidence="1">
    <location>
        <begin position="44"/>
        <end position="105"/>
    </location>
</feature>
<dbReference type="GO" id="GO:0004803">
    <property type="term" value="F:transposase activity"/>
    <property type="evidence" value="ECO:0007669"/>
    <property type="project" value="InterPro"/>
</dbReference>
<dbReference type="Pfam" id="PF02371">
    <property type="entry name" value="Transposase_20"/>
    <property type="match status" value="1"/>
</dbReference>
<reference evidence="2 3" key="1">
    <citation type="submission" date="2019-10" db="EMBL/GenBank/DDBJ databases">
        <title>Evaluation of single-gene subtyping targets for Pseudomonas.</title>
        <authorList>
            <person name="Reichler S.J."/>
            <person name="Orsi R.H."/>
            <person name="Wiedmann M."/>
            <person name="Martin N.H."/>
            <person name="Murphy S.I."/>
        </authorList>
    </citation>
    <scope>NUCLEOTIDE SEQUENCE [LARGE SCALE GENOMIC DNA]</scope>
    <source>
        <strain evidence="2 3">FSL R10-2932</strain>
    </source>
</reference>
<dbReference type="AlphaFoldDB" id="A0A6A7ZGJ0"/>
<accession>A0A6A7ZGJ0</accession>
<sequence>ALGLLPMRQEEVPAARKVLRSAHRSTAEQAVLHQALGRVMGVDLTAIPTIGVDTALVLASELGPDLSRFPTSQHFCSWLGVAPPTRISGGKSLPGRGPKVINRAAQALKQSASNARNDKSFIGASHRARL</sequence>
<dbReference type="PANTHER" id="PTHR33055:SF15">
    <property type="entry name" value="TRANSPOSASE-RELATED"/>
    <property type="match status" value="1"/>
</dbReference>
<dbReference type="InterPro" id="IPR003346">
    <property type="entry name" value="Transposase_20"/>
</dbReference>
<comment type="caution">
    <text evidence="2">The sequence shown here is derived from an EMBL/GenBank/DDBJ whole genome shotgun (WGS) entry which is preliminary data.</text>
</comment>
<dbReference type="Proteomes" id="UP000447574">
    <property type="component" value="Unassembled WGS sequence"/>
</dbReference>
<evidence type="ECO:0000313" key="3">
    <source>
        <dbReference type="Proteomes" id="UP000447574"/>
    </source>
</evidence>
<dbReference type="InterPro" id="IPR047650">
    <property type="entry name" value="Transpos_IS110"/>
</dbReference>